<protein>
    <recommendedName>
        <fullName evidence="2">RNA helicase</fullName>
        <ecNumber evidence="2">3.6.4.13</ecNumber>
    </recommendedName>
</protein>
<dbReference type="Pfam" id="PF07717">
    <property type="entry name" value="OB_NTP_bind"/>
    <property type="match status" value="1"/>
</dbReference>
<dbReference type="GO" id="GO:0005730">
    <property type="term" value="C:nucleolus"/>
    <property type="evidence" value="ECO:0007669"/>
    <property type="project" value="TreeGrafter"/>
</dbReference>
<proteinExistence type="evidence at transcript level"/>
<comment type="catalytic activity">
    <reaction evidence="7">
        <text>ATP + H2O = ADP + phosphate + H(+)</text>
        <dbReference type="Rhea" id="RHEA:13065"/>
        <dbReference type="ChEBI" id="CHEBI:15377"/>
        <dbReference type="ChEBI" id="CHEBI:15378"/>
        <dbReference type="ChEBI" id="CHEBI:30616"/>
        <dbReference type="ChEBI" id="CHEBI:43474"/>
        <dbReference type="ChEBI" id="CHEBI:456216"/>
        <dbReference type="EC" id="3.6.4.13"/>
    </reaction>
</comment>
<organism evidence="12">
    <name type="scientific">Ascaris suum</name>
    <name type="common">Pig roundworm</name>
    <name type="synonym">Ascaris lumbricoides</name>
    <dbReference type="NCBI Taxonomy" id="6253"/>
    <lineage>
        <taxon>Eukaryota</taxon>
        <taxon>Metazoa</taxon>
        <taxon>Ecdysozoa</taxon>
        <taxon>Nematoda</taxon>
        <taxon>Chromadorea</taxon>
        <taxon>Rhabditida</taxon>
        <taxon>Spirurina</taxon>
        <taxon>Ascaridomorpha</taxon>
        <taxon>Ascaridoidea</taxon>
        <taxon>Ascarididae</taxon>
        <taxon>Ascaris</taxon>
    </lineage>
</organism>
<evidence type="ECO:0000256" key="8">
    <source>
        <dbReference type="SAM" id="Coils"/>
    </source>
</evidence>
<comment type="similarity">
    <text evidence="1">Belongs to the DEAD box helicase family. DEAH subfamily.</text>
</comment>
<dbReference type="InterPro" id="IPR011545">
    <property type="entry name" value="DEAD/DEAH_box_helicase_dom"/>
</dbReference>
<feature type="domain" description="Helicase ATP-binding" evidence="10">
    <location>
        <begin position="291"/>
        <end position="457"/>
    </location>
</feature>
<feature type="region of interest" description="Disordered" evidence="9">
    <location>
        <begin position="146"/>
        <end position="172"/>
    </location>
</feature>
<evidence type="ECO:0000256" key="7">
    <source>
        <dbReference type="ARBA" id="ARBA00047984"/>
    </source>
</evidence>
<dbReference type="GO" id="GO:0003723">
    <property type="term" value="F:RNA binding"/>
    <property type="evidence" value="ECO:0007669"/>
    <property type="project" value="TreeGrafter"/>
</dbReference>
<feature type="domain" description="Helicase C-terminal" evidence="11">
    <location>
        <begin position="486"/>
        <end position="728"/>
    </location>
</feature>
<dbReference type="PANTHER" id="PTHR18934">
    <property type="entry name" value="ATP-DEPENDENT RNA HELICASE"/>
    <property type="match status" value="1"/>
</dbReference>
<evidence type="ECO:0000256" key="5">
    <source>
        <dbReference type="ARBA" id="ARBA00022806"/>
    </source>
</evidence>
<keyword evidence="5 12" id="KW-0347">Helicase</keyword>
<feature type="compositionally biased region" description="Polar residues" evidence="9">
    <location>
        <begin position="226"/>
        <end position="236"/>
    </location>
</feature>
<evidence type="ECO:0000259" key="10">
    <source>
        <dbReference type="PROSITE" id="PS51192"/>
    </source>
</evidence>
<dbReference type="FunFam" id="3.40.50.300:FF:000637">
    <property type="entry name" value="ATP-dependent RNA helicase DHX37/DHR1"/>
    <property type="match status" value="1"/>
</dbReference>
<dbReference type="Pfam" id="PF23362">
    <property type="entry name" value="DHX37_C"/>
    <property type="match status" value="1"/>
</dbReference>
<evidence type="ECO:0000259" key="11">
    <source>
        <dbReference type="PROSITE" id="PS51194"/>
    </source>
</evidence>
<dbReference type="SMART" id="SM00847">
    <property type="entry name" value="HA2"/>
    <property type="match status" value="1"/>
</dbReference>
<evidence type="ECO:0000256" key="1">
    <source>
        <dbReference type="ARBA" id="ARBA00008792"/>
    </source>
</evidence>
<sequence length="1167" mass="131191">MSSRSIPKTVENAVEGTVIIENPSLNSYDSKEGTSNALVISATKKKRIVRKEKGQGGDAKKIQAKKRRLEAIEAKVSKSKMKKLAKILERKQKKESREALFESLQQYQLSIDSMKNLTSTSQMQNKEKKVKHEKAAIFPEKLNSLSGGDFVRPTIHNRLPQQGDYYETDSESDDDILDMERQEATTSTPVISIDEEEGCNKGDGGMSTMSEVVSADIKLEEPHSLQPENGSTAKQKSTSEETSKAAQKYMQRVRKDAGAGLERTHVTVARSEEVESQRAKLPIYGEEQAIVEAISENTCVIVCGETGSGKTTQLPQFLYEAGYASGGQMIGITEPRRVAAISMAARVAYEMNLHDVVSYQIRYEGNRSSETRILFMTDGVLMKELQKDIMLSAYSVIIIDEAHERSMYSDVLIGLLSRIAPLRARTVTPLKLIIMSATLRLADFTQKLLFPTSPPRVLKVESRQYPVTVHFERRTPVDYLRAALRKVCRIHETLPPGTVLVFLSGRLEVETLLKWLIIRYPLKRKGNKADIRTYKRGSSRNKRKRAKSIEVKLENYQAEVEEERNADLDEMGIADNVDDDMLEEIDDAPLGAPPADVPPLFCLPLYSLLSSEKQKRVFEPVPDGCRLCVIATNVAETSLTIPGVRYVVDSGREKRRVHDPVTGVSQFIVHWISQASADQRAGRAGRVQAGHVYRLYSSAVFADLEKFGTPEILNKPVDQLVLHMKSMNIVKVANFPFPTRPDGDALEEAEKRLIRLGALEIGIKNKLKEARISALGKTLSMFPLAPKFAKMLVMANQSDLLPYACTLVAVLSVREPLIPIYSLRGETNEETQAKMLAALKQRRAWCVQGQARRFGDLAVLLNAVLACLAEKGSEEVCMRYGVRHKALIEVSKLRLQLTNLINSLCQLKETIAVDPSLPSPSEMQIRMLRQIVIASLSENIARRVDRSTANEEIPKGAYECQKLKDHVFIDASSVLYKDEPDWILFQEIVQVSGKKCMQNVMTVESDWLPRLAAAYCEFNAVKNAEPRYDRTDDAVVLAHTCTFGDKNWSLGEVDRPMTCNLNVYRHFARFFLDGSVCPQLAEYVSKLLVPPTAMIKSWAKLQRRTEKLLNALVEYEVTSRARLLEVWKTRSEYLLDEYLEWLPHCLHDSVQLSWPPVAETKKTNTSK</sequence>
<evidence type="ECO:0000256" key="9">
    <source>
        <dbReference type="SAM" id="MobiDB-lite"/>
    </source>
</evidence>
<dbReference type="InterPro" id="IPR007502">
    <property type="entry name" value="Helicase-assoc_dom"/>
</dbReference>
<dbReference type="GO" id="GO:0016787">
    <property type="term" value="F:hydrolase activity"/>
    <property type="evidence" value="ECO:0007669"/>
    <property type="project" value="UniProtKB-KW"/>
</dbReference>
<dbReference type="Gene3D" id="1.20.120.1080">
    <property type="match status" value="1"/>
</dbReference>
<dbReference type="EMBL" id="JI165240">
    <property type="protein sequence ID" value="ADY40905.1"/>
    <property type="molecule type" value="mRNA"/>
</dbReference>
<dbReference type="Pfam" id="PF00270">
    <property type="entry name" value="DEAD"/>
    <property type="match status" value="1"/>
</dbReference>
<dbReference type="PROSITE" id="PS51192">
    <property type="entry name" value="HELICASE_ATP_BIND_1"/>
    <property type="match status" value="1"/>
</dbReference>
<dbReference type="Gene3D" id="3.40.50.300">
    <property type="entry name" value="P-loop containing nucleotide triphosphate hydrolases"/>
    <property type="match status" value="2"/>
</dbReference>
<feature type="coiled-coil region" evidence="8">
    <location>
        <begin position="539"/>
        <end position="566"/>
    </location>
</feature>
<dbReference type="InterPro" id="IPR011709">
    <property type="entry name" value="DEAD-box_helicase_OB_fold"/>
</dbReference>
<name>F1KSQ1_ASCSU</name>
<dbReference type="GO" id="GO:0005524">
    <property type="term" value="F:ATP binding"/>
    <property type="evidence" value="ECO:0007669"/>
    <property type="project" value="UniProtKB-KW"/>
</dbReference>
<dbReference type="SMART" id="SM00490">
    <property type="entry name" value="HELICc"/>
    <property type="match status" value="1"/>
</dbReference>
<dbReference type="Pfam" id="PF21010">
    <property type="entry name" value="HA2_C"/>
    <property type="match status" value="1"/>
</dbReference>
<dbReference type="CDD" id="cd17982">
    <property type="entry name" value="DEXHc_DHX37"/>
    <property type="match status" value="1"/>
</dbReference>
<evidence type="ECO:0000256" key="6">
    <source>
        <dbReference type="ARBA" id="ARBA00022840"/>
    </source>
</evidence>
<dbReference type="GO" id="GO:0003724">
    <property type="term" value="F:RNA helicase activity"/>
    <property type="evidence" value="ECO:0007669"/>
    <property type="project" value="UniProtKB-EC"/>
</dbReference>
<dbReference type="PANTHER" id="PTHR18934:SF99">
    <property type="entry name" value="ATP-DEPENDENT RNA HELICASE DHX37-RELATED"/>
    <property type="match status" value="1"/>
</dbReference>
<dbReference type="EC" id="3.6.4.13" evidence="2"/>
<keyword evidence="8" id="KW-0175">Coiled coil</keyword>
<dbReference type="PROSITE" id="PS51194">
    <property type="entry name" value="HELICASE_CTER"/>
    <property type="match status" value="1"/>
</dbReference>
<dbReference type="Pfam" id="PF00271">
    <property type="entry name" value="Helicase_C"/>
    <property type="match status" value="1"/>
</dbReference>
<accession>F1KSQ1</accession>
<dbReference type="PROSITE" id="PS00690">
    <property type="entry name" value="DEAH_ATP_HELICASE"/>
    <property type="match status" value="1"/>
</dbReference>
<evidence type="ECO:0000256" key="2">
    <source>
        <dbReference type="ARBA" id="ARBA00012552"/>
    </source>
</evidence>
<evidence type="ECO:0000256" key="4">
    <source>
        <dbReference type="ARBA" id="ARBA00022801"/>
    </source>
</evidence>
<keyword evidence="3" id="KW-0547">Nucleotide-binding</keyword>
<keyword evidence="6" id="KW-0067">ATP-binding</keyword>
<dbReference type="InterPro" id="IPR001650">
    <property type="entry name" value="Helicase_C-like"/>
</dbReference>
<dbReference type="InterPro" id="IPR056371">
    <property type="entry name" value="DHX37-like_C"/>
</dbReference>
<dbReference type="InterPro" id="IPR002464">
    <property type="entry name" value="DNA/RNA_helicase_DEAH_CS"/>
</dbReference>
<evidence type="ECO:0000256" key="3">
    <source>
        <dbReference type="ARBA" id="ARBA00022741"/>
    </source>
</evidence>
<dbReference type="InterPro" id="IPR014001">
    <property type="entry name" value="Helicase_ATP-bd"/>
</dbReference>
<dbReference type="InterPro" id="IPR003593">
    <property type="entry name" value="AAA+_ATPase"/>
</dbReference>
<dbReference type="AlphaFoldDB" id="F1KSQ1"/>
<evidence type="ECO:0000313" key="12">
    <source>
        <dbReference type="EMBL" id="ADY40905.1"/>
    </source>
</evidence>
<dbReference type="SMART" id="SM00487">
    <property type="entry name" value="DEXDc"/>
    <property type="match status" value="1"/>
</dbReference>
<keyword evidence="4" id="KW-0378">Hydrolase</keyword>
<dbReference type="GO" id="GO:0000462">
    <property type="term" value="P:maturation of SSU-rRNA from tricistronic rRNA transcript (SSU-rRNA, 5.8S rRNA, LSU-rRNA)"/>
    <property type="evidence" value="ECO:0007669"/>
    <property type="project" value="TreeGrafter"/>
</dbReference>
<dbReference type="InterPro" id="IPR027417">
    <property type="entry name" value="P-loop_NTPase"/>
</dbReference>
<reference evidence="12" key="1">
    <citation type="journal article" date="2011" name="Genome Res.">
        <title>Deep small RNA sequencing from the nematode Ascaris reveals conservation, functional diversification, and novel developmental profiles.</title>
        <authorList>
            <person name="Wang J."/>
            <person name="Czech B."/>
            <person name="Crunk A."/>
            <person name="Wallace A."/>
            <person name="Mitreva M."/>
            <person name="Hannon G.J."/>
            <person name="Davis R.E."/>
        </authorList>
    </citation>
    <scope>NUCLEOTIDE SEQUENCE</scope>
</reference>
<feature type="region of interest" description="Disordered" evidence="9">
    <location>
        <begin position="219"/>
        <end position="248"/>
    </location>
</feature>
<dbReference type="SUPFAM" id="SSF52540">
    <property type="entry name" value="P-loop containing nucleoside triphosphate hydrolases"/>
    <property type="match status" value="1"/>
</dbReference>
<dbReference type="SMART" id="SM00382">
    <property type="entry name" value="AAA"/>
    <property type="match status" value="1"/>
</dbReference>
<dbReference type="CDD" id="cd18791">
    <property type="entry name" value="SF2_C_RHA"/>
    <property type="match status" value="1"/>
</dbReference>